<dbReference type="PROSITE" id="PS50944">
    <property type="entry name" value="HTH_DTXR"/>
    <property type="match status" value="1"/>
</dbReference>
<dbReference type="EMBL" id="BSDX01000001">
    <property type="protein sequence ID" value="GLI53520.1"/>
    <property type="molecule type" value="Genomic_DNA"/>
</dbReference>
<keyword evidence="5" id="KW-0804">Transcription</keyword>
<sequence length="132" mass="15208">MTDEIKLELTENLEDYLYDIFEILKTAPIVRIKDIAKRRNVKLSSVVVAAKSLADKGLINYQKYGYITLTEKGLETAKNIEVKKNILYKFLTEILRVSHESAQKDVHKMEHDLSEETIKKVIEFTQSFGKSA</sequence>
<dbReference type="InterPro" id="IPR050536">
    <property type="entry name" value="DtxR_MntR_Metal-Reg"/>
</dbReference>
<evidence type="ECO:0000256" key="4">
    <source>
        <dbReference type="ARBA" id="ARBA00023125"/>
    </source>
</evidence>
<feature type="domain" description="HTH dtxR-type" evidence="7">
    <location>
        <begin position="9"/>
        <end position="70"/>
    </location>
</feature>
<evidence type="ECO:0000313" key="8">
    <source>
        <dbReference type="EMBL" id="GLI53520.1"/>
    </source>
</evidence>
<proteinExistence type="inferred from homology"/>
<comment type="caution">
    <text evidence="8">The sequence shown here is derived from an EMBL/GenBank/DDBJ whole genome shotgun (WGS) entry which is preliminary data.</text>
</comment>
<dbReference type="GO" id="GO:0046983">
    <property type="term" value="F:protein dimerization activity"/>
    <property type="evidence" value="ECO:0007669"/>
    <property type="project" value="InterPro"/>
</dbReference>
<dbReference type="InterPro" id="IPR022687">
    <property type="entry name" value="HTH_DTXR"/>
</dbReference>
<name>A0A9W6GGG2_9BACT</name>
<keyword evidence="9" id="KW-1185">Reference proteome</keyword>
<evidence type="ECO:0000256" key="6">
    <source>
        <dbReference type="ARBA" id="ARBA00025185"/>
    </source>
</evidence>
<comment type="similarity">
    <text evidence="1">Belongs to the DtxR/MntR family.</text>
</comment>
<dbReference type="Pfam" id="PF02742">
    <property type="entry name" value="Fe_dep_repr_C"/>
    <property type="match status" value="1"/>
</dbReference>
<dbReference type="GO" id="GO:0003677">
    <property type="term" value="F:DNA binding"/>
    <property type="evidence" value="ECO:0007669"/>
    <property type="project" value="UniProtKB-KW"/>
</dbReference>
<dbReference type="GO" id="GO:0046914">
    <property type="term" value="F:transition metal ion binding"/>
    <property type="evidence" value="ECO:0007669"/>
    <property type="project" value="InterPro"/>
</dbReference>
<evidence type="ECO:0000259" key="7">
    <source>
        <dbReference type="PROSITE" id="PS50944"/>
    </source>
</evidence>
<evidence type="ECO:0000256" key="5">
    <source>
        <dbReference type="ARBA" id="ARBA00023163"/>
    </source>
</evidence>
<dbReference type="SUPFAM" id="SSF47979">
    <property type="entry name" value="Iron-dependent repressor protein, dimerization domain"/>
    <property type="match status" value="1"/>
</dbReference>
<dbReference type="Gene3D" id="1.10.60.10">
    <property type="entry name" value="Iron dependent repressor, metal binding and dimerisation domain"/>
    <property type="match status" value="1"/>
</dbReference>
<dbReference type="Proteomes" id="UP001144297">
    <property type="component" value="Unassembled WGS sequence"/>
</dbReference>
<evidence type="ECO:0000313" key="9">
    <source>
        <dbReference type="Proteomes" id="UP001144297"/>
    </source>
</evidence>
<dbReference type="AlphaFoldDB" id="A0A9W6GGG2"/>
<gene>
    <name evidence="8" type="ORF">TISLANDTSLP1_12130</name>
</gene>
<dbReference type="InterPro" id="IPR036388">
    <property type="entry name" value="WH-like_DNA-bd_sf"/>
</dbReference>
<dbReference type="GO" id="GO:0003700">
    <property type="term" value="F:DNA-binding transcription factor activity"/>
    <property type="evidence" value="ECO:0007669"/>
    <property type="project" value="InterPro"/>
</dbReference>
<keyword evidence="4" id="KW-0238">DNA-binding</keyword>
<dbReference type="InterPro" id="IPR022689">
    <property type="entry name" value="Iron_dep_repressor"/>
</dbReference>
<dbReference type="PANTHER" id="PTHR33238">
    <property type="entry name" value="IRON (METAL) DEPENDENT REPRESSOR, DTXR FAMILY"/>
    <property type="match status" value="1"/>
</dbReference>
<dbReference type="InterPro" id="IPR036390">
    <property type="entry name" value="WH_DNA-bd_sf"/>
</dbReference>
<keyword evidence="3" id="KW-0805">Transcription regulation</keyword>
<dbReference type="InterPro" id="IPR001367">
    <property type="entry name" value="Fe_dep_repressor"/>
</dbReference>
<dbReference type="Gene3D" id="1.10.10.10">
    <property type="entry name" value="Winged helix-like DNA-binding domain superfamily/Winged helix DNA-binding domain"/>
    <property type="match status" value="1"/>
</dbReference>
<evidence type="ECO:0000256" key="1">
    <source>
        <dbReference type="ARBA" id="ARBA00007871"/>
    </source>
</evidence>
<comment type="function">
    <text evidence="6">In the presence of manganese, represses expression of mntH and mntS. Up-regulates expression of mntP.</text>
</comment>
<dbReference type="SMART" id="SM00529">
    <property type="entry name" value="HTH_DTXR"/>
    <property type="match status" value="1"/>
</dbReference>
<dbReference type="InterPro" id="IPR036421">
    <property type="entry name" value="Fe_dep_repressor_sf"/>
</dbReference>
<evidence type="ECO:0000256" key="2">
    <source>
        <dbReference type="ARBA" id="ARBA00022386"/>
    </source>
</evidence>
<dbReference type="Pfam" id="PF01325">
    <property type="entry name" value="Fe_dep_repress"/>
    <property type="match status" value="1"/>
</dbReference>
<protein>
    <recommendedName>
        <fullName evidence="2">Transcriptional regulator MntR</fullName>
    </recommendedName>
</protein>
<dbReference type="PANTHER" id="PTHR33238:SF7">
    <property type="entry name" value="IRON-DEPENDENT TRANSCRIPTIONAL REGULATOR"/>
    <property type="match status" value="1"/>
</dbReference>
<reference evidence="8" key="1">
    <citation type="submission" date="2022-12" db="EMBL/GenBank/DDBJ databases">
        <title>Reference genome sequencing for broad-spectrum identification of bacterial and archaeal isolates by mass spectrometry.</title>
        <authorList>
            <person name="Sekiguchi Y."/>
            <person name="Tourlousse D.M."/>
        </authorList>
    </citation>
    <scope>NUCLEOTIDE SEQUENCE</scope>
    <source>
        <strain evidence="8">TSL-P1</strain>
    </source>
</reference>
<evidence type="ECO:0000256" key="3">
    <source>
        <dbReference type="ARBA" id="ARBA00023015"/>
    </source>
</evidence>
<accession>A0A9W6GGG2</accession>
<organism evidence="8 9">
    <name type="scientific">Thermodesulfovibrio yellowstonii</name>
    <dbReference type="NCBI Taxonomy" id="28262"/>
    <lineage>
        <taxon>Bacteria</taxon>
        <taxon>Pseudomonadati</taxon>
        <taxon>Nitrospirota</taxon>
        <taxon>Thermodesulfovibrionia</taxon>
        <taxon>Thermodesulfovibrionales</taxon>
        <taxon>Thermodesulfovibrionaceae</taxon>
        <taxon>Thermodesulfovibrio</taxon>
    </lineage>
</organism>
<dbReference type="FunFam" id="1.10.60.10:FF:000005">
    <property type="entry name" value="Transcriptional regulator MntR protein"/>
    <property type="match status" value="1"/>
</dbReference>
<dbReference type="SUPFAM" id="SSF46785">
    <property type="entry name" value="Winged helix' DNA-binding domain"/>
    <property type="match status" value="1"/>
</dbReference>